<evidence type="ECO:0000256" key="4">
    <source>
        <dbReference type="SAM" id="MobiDB-lite"/>
    </source>
</evidence>
<dbReference type="EMBL" id="HG996473">
    <property type="protein sequence ID" value="CAG1856485.1"/>
    <property type="molecule type" value="Genomic_DNA"/>
</dbReference>
<dbReference type="AlphaFoldDB" id="A0A804JVE4"/>
<dbReference type="Pfam" id="PF00076">
    <property type="entry name" value="RRM_1"/>
    <property type="match status" value="2"/>
</dbReference>
<dbReference type="OMA" id="LQDEHTI"/>
<feature type="region of interest" description="Disordered" evidence="4">
    <location>
        <begin position="1"/>
        <end position="94"/>
    </location>
</feature>
<keyword evidence="3" id="KW-0694">RNA-binding</keyword>
<feature type="domain" description="RRM" evidence="5">
    <location>
        <begin position="186"/>
        <end position="264"/>
    </location>
</feature>
<feature type="compositionally biased region" description="Basic and acidic residues" evidence="4">
    <location>
        <begin position="74"/>
        <end position="88"/>
    </location>
</feature>
<evidence type="ECO:0000313" key="7">
    <source>
        <dbReference type="EnsemblPlants" id="Ma07_p13370.1"/>
    </source>
</evidence>
<feature type="compositionally biased region" description="Gly residues" evidence="4">
    <location>
        <begin position="45"/>
        <end position="58"/>
    </location>
</feature>
<dbReference type="GO" id="GO:0003723">
    <property type="term" value="F:RNA binding"/>
    <property type="evidence" value="ECO:0000318"/>
    <property type="project" value="GO_Central"/>
</dbReference>
<dbReference type="CDD" id="cd12325">
    <property type="entry name" value="RRM1_hnRNPA_hnRNPD_like"/>
    <property type="match status" value="1"/>
</dbReference>
<dbReference type="EnsemblPlants" id="Ma07_t13370.1">
    <property type="protein sequence ID" value="Ma07_p13370.1"/>
    <property type="gene ID" value="Ma07_g13370"/>
</dbReference>
<evidence type="ECO:0000256" key="3">
    <source>
        <dbReference type="PROSITE-ProRule" id="PRU00176"/>
    </source>
</evidence>
<gene>
    <name evidence="6" type="ORF">GSMUA_41530.1</name>
</gene>
<proteinExistence type="predicted"/>
<dbReference type="PROSITE" id="PS50102">
    <property type="entry name" value="RRM"/>
    <property type="match status" value="2"/>
</dbReference>
<dbReference type="SUPFAM" id="SSF54928">
    <property type="entry name" value="RNA-binding domain, RBD"/>
    <property type="match status" value="2"/>
</dbReference>
<evidence type="ECO:0000313" key="8">
    <source>
        <dbReference type="Proteomes" id="UP000012960"/>
    </source>
</evidence>
<evidence type="ECO:0000256" key="2">
    <source>
        <dbReference type="ARBA" id="ARBA00023242"/>
    </source>
</evidence>
<dbReference type="PANTHER" id="PTHR48033">
    <property type="entry name" value="RNA-BINDING (RRM/RBD/RNP MOTIFS) FAMILY PROTEIN"/>
    <property type="match status" value="1"/>
</dbReference>
<dbReference type="Gene3D" id="3.30.70.330">
    <property type="match status" value="2"/>
</dbReference>
<dbReference type="PANTHER" id="PTHR48033:SF10">
    <property type="entry name" value="RNA-BINDING PROTEIN SQUID"/>
    <property type="match status" value="1"/>
</dbReference>
<dbReference type="Gramene" id="Ma07_t13370.1">
    <property type="protein sequence ID" value="Ma07_p13370.1"/>
    <property type="gene ID" value="Ma07_g13370"/>
</dbReference>
<feature type="compositionally biased region" description="Acidic residues" evidence="4">
    <location>
        <begin position="15"/>
        <end position="44"/>
    </location>
</feature>
<evidence type="ECO:0000259" key="5">
    <source>
        <dbReference type="PROSITE" id="PS50102"/>
    </source>
</evidence>
<feature type="domain" description="RRM" evidence="5">
    <location>
        <begin position="97"/>
        <end position="173"/>
    </location>
</feature>
<feature type="compositionally biased region" description="Acidic residues" evidence="4">
    <location>
        <begin position="59"/>
        <end position="69"/>
    </location>
</feature>
<dbReference type="Proteomes" id="UP000012960">
    <property type="component" value="Unplaced"/>
</dbReference>
<keyword evidence="2" id="KW-0539">Nucleus</keyword>
<dbReference type="GO" id="GO:0005654">
    <property type="term" value="C:nucleoplasm"/>
    <property type="evidence" value="ECO:0000318"/>
    <property type="project" value="GO_Central"/>
</dbReference>
<reference evidence="7" key="2">
    <citation type="submission" date="2021-05" db="UniProtKB">
        <authorList>
            <consortium name="EnsemblPlants"/>
        </authorList>
    </citation>
    <scope>IDENTIFICATION</scope>
    <source>
        <strain evidence="7">subsp. malaccensis</strain>
    </source>
</reference>
<evidence type="ECO:0000256" key="1">
    <source>
        <dbReference type="ARBA" id="ARBA00004123"/>
    </source>
</evidence>
<protein>
    <submittedName>
        <fullName evidence="6">(wild Malaysian banana) hypothetical protein</fullName>
    </submittedName>
</protein>
<dbReference type="InterPro" id="IPR000504">
    <property type="entry name" value="RRM_dom"/>
</dbReference>
<keyword evidence="8" id="KW-1185">Reference proteome</keyword>
<dbReference type="SMART" id="SM00360">
    <property type="entry name" value="RRM"/>
    <property type="match status" value="2"/>
</dbReference>
<evidence type="ECO:0000313" key="6">
    <source>
        <dbReference type="EMBL" id="CAG1856485.1"/>
    </source>
</evidence>
<comment type="subcellular location">
    <subcellularLocation>
        <location evidence="1">Nucleus</location>
    </subcellularLocation>
</comment>
<feature type="region of interest" description="Disordered" evidence="4">
    <location>
        <begin position="261"/>
        <end position="286"/>
    </location>
</feature>
<dbReference type="GO" id="GO:0010468">
    <property type="term" value="P:regulation of gene expression"/>
    <property type="evidence" value="ECO:0000318"/>
    <property type="project" value="GO_Central"/>
</dbReference>
<organism evidence="7 8">
    <name type="scientific">Musa acuminata subsp. malaccensis</name>
    <name type="common">Wild banana</name>
    <name type="synonym">Musa malaccensis</name>
    <dbReference type="NCBI Taxonomy" id="214687"/>
    <lineage>
        <taxon>Eukaryota</taxon>
        <taxon>Viridiplantae</taxon>
        <taxon>Streptophyta</taxon>
        <taxon>Embryophyta</taxon>
        <taxon>Tracheophyta</taxon>
        <taxon>Spermatophyta</taxon>
        <taxon>Magnoliopsida</taxon>
        <taxon>Liliopsida</taxon>
        <taxon>Zingiberales</taxon>
        <taxon>Musaceae</taxon>
        <taxon>Musa</taxon>
    </lineage>
</organism>
<dbReference type="InterPro" id="IPR035979">
    <property type="entry name" value="RBD_domain_sf"/>
</dbReference>
<dbReference type="InParanoid" id="A0A804JVE4"/>
<sequence>MEFAEGNPKGVCGEYEIEEEVEEEVEEEIEEEVEEEEEEEEEEMGGGGGVHGQGGGGEGDVEGDDDGDGSGEPVGKRMDNSGGEEMKQADIGSSSAGKIFVGGVAWDTTEETFNEHFSKYGEITDSVIMKDKNTHMPRGFGFVTFADPSVIDKVLEDEHVIDGRMVEVKRTVPREDMPSKAGNRTRKIFVGGLPTSLTEDELKEHFSLYGEVVENQIMLDHSTGRSRGFGFVTFKTEEAVDKIISEGRMHDLAGKQVEIKRAEPKRSGGHSAVNGRASHGASGGSAHGYRGSSYGYGGSHRYGGNYYEGGTGYGYGRGYNYGGVPGYGAGYGSNYGGPMYGGGGYGGGNLYGGPGGYSNWYGGYGSGGRGYGNRYHPYGK</sequence>
<reference evidence="6" key="1">
    <citation type="submission" date="2021-03" db="EMBL/GenBank/DDBJ databases">
        <authorList>
            <consortium name="Genoscope - CEA"/>
            <person name="William W."/>
        </authorList>
    </citation>
    <scope>NUCLEOTIDE SEQUENCE</scope>
    <source>
        <strain evidence="6">Doubled-haploid Pahang</strain>
    </source>
</reference>
<name>A0A804JVE4_MUSAM</name>
<dbReference type="OrthoDB" id="1875751at2759"/>
<dbReference type="InterPro" id="IPR012677">
    <property type="entry name" value="Nucleotide-bd_a/b_plait_sf"/>
</dbReference>
<dbReference type="FunFam" id="3.30.70.330:FF:000051">
    <property type="entry name" value="Heterogeneous nuclear ribonucleoprotein 1"/>
    <property type="match status" value="1"/>
</dbReference>
<dbReference type="GO" id="GO:0000785">
    <property type="term" value="C:chromatin"/>
    <property type="evidence" value="ECO:0000318"/>
    <property type="project" value="GO_Central"/>
</dbReference>
<accession>A0A804JVE4</accession>